<feature type="compositionally biased region" description="Polar residues" evidence="1">
    <location>
        <begin position="150"/>
        <end position="167"/>
    </location>
</feature>
<proteinExistence type="predicted"/>
<feature type="compositionally biased region" description="Polar residues" evidence="1">
    <location>
        <begin position="95"/>
        <end position="105"/>
    </location>
</feature>
<name>A0A7M7J9U7_VARDE</name>
<dbReference type="RefSeq" id="XP_022648839.1">
    <property type="nucleotide sequence ID" value="XM_022793104.1"/>
</dbReference>
<protein>
    <submittedName>
        <fullName evidence="2">Uncharacterized protein</fullName>
    </submittedName>
</protein>
<dbReference type="InParanoid" id="A0A7M7J9U7"/>
<sequence length="959" mass="107277">MCTMPESNCRMDTPIICKPSRFASANAESLKTSVYAGRSGKYYDLMFVDSVAHEVPIQRRVPHHYLQDQPAPARRRDSSAEPEAAVKVASMIQVLETQDPQNSRLYPQPSVRRRRSRQGSLVGRPTPPVRRLRPGSLRSKESTPGCEWPSVSTSEDPLRSSVQTTQPSLDVVVEHDIFDTKVIYPRMPPSEPVLEAKTVRNMQRTEIPIYDQPRRIKLVDMEKETENIITQAREHLSVQVVNAQKPSRTPSPNRVPLLMTPVDAPIHSIETQRKSSPKTEIIPVVELPVVVQKSTSEPLPYVNPSGPQITVPLSAVPKAPNKSPQPVVKTQSQSSAKRQINEIDSTTVEPILSEEKGWPQQEEQAPTQMLQESFKLQFSMPLANATPHMQAEKSQSAQQSSQQPLLLQQQSPNRLPTPHVSVDRIPSPKTPSNSAVKGENAHDTSRLASSATAPIVHREVLDESHLGTISPESLKDWYDDENYPCNEDNEDQPIKRKPSKIMRKIQGLFEKKKPDEEPTNENTERRRSDQLEISLSLSAREPTTPTKKSKFGQFFSFNRKDEKQKHTLPSEIVGPALQGPVDIPQGMLAKVFINRLSEEKQTRIRTHSCAPPVIDFRDWSPSTEDLTTTERGKSAKIRSPPKTSIYYVPEIPPFQPKSAPLDNTAVTSEHAHKGDLEATGLKTFGPPEWPLEAQNSPYSSCRDRANAKTTVFRRTSLASDDVSAMYEEFFDKEQRGILLEEATTTAALSAHELTSKSGFTRKLSTKVAAIPPELRAPLYRPPSIEESLTKPRIAQAEIKSHGKESQSDVQQPAPLPTETAPSNRVDGQEETPFGDEEGEAGLSRRERRNVVRELRIVFSNALHLIQLMVQDLLDGIPKQVWQELRIVLVILTAMLLGLYFRGMVRFNGTSFADLLRAFFRGLRVLLGMIIRGGLTLYDTIDSMLSDASTNLVADTLKEI</sequence>
<feature type="region of interest" description="Disordered" evidence="1">
    <location>
        <begin position="317"/>
        <end position="368"/>
    </location>
</feature>
<accession>A0A7M7J9U7</accession>
<organism evidence="2 3">
    <name type="scientific">Varroa destructor</name>
    <name type="common">Honeybee mite</name>
    <dbReference type="NCBI Taxonomy" id="109461"/>
    <lineage>
        <taxon>Eukaryota</taxon>
        <taxon>Metazoa</taxon>
        <taxon>Ecdysozoa</taxon>
        <taxon>Arthropoda</taxon>
        <taxon>Chelicerata</taxon>
        <taxon>Arachnida</taxon>
        <taxon>Acari</taxon>
        <taxon>Parasitiformes</taxon>
        <taxon>Mesostigmata</taxon>
        <taxon>Gamasina</taxon>
        <taxon>Dermanyssoidea</taxon>
        <taxon>Varroidae</taxon>
        <taxon>Varroa</taxon>
    </lineage>
</organism>
<dbReference type="AlphaFoldDB" id="A0A7M7J9U7"/>
<feature type="region of interest" description="Disordered" evidence="1">
    <location>
        <begin position="62"/>
        <end position="167"/>
    </location>
</feature>
<evidence type="ECO:0000256" key="1">
    <source>
        <dbReference type="SAM" id="MobiDB-lite"/>
    </source>
</evidence>
<feature type="region of interest" description="Disordered" evidence="1">
    <location>
        <begin position="471"/>
        <end position="567"/>
    </location>
</feature>
<dbReference type="EnsemblMetazoa" id="XM_022793104">
    <property type="protein sequence ID" value="XP_022648839"/>
    <property type="gene ID" value="LOC111245148"/>
</dbReference>
<feature type="region of interest" description="Disordered" evidence="1">
    <location>
        <begin position="797"/>
        <end position="844"/>
    </location>
</feature>
<feature type="compositionally biased region" description="Acidic residues" evidence="1">
    <location>
        <begin position="478"/>
        <end position="491"/>
    </location>
</feature>
<feature type="compositionally biased region" description="Polar residues" evidence="1">
    <location>
        <begin position="322"/>
        <end position="348"/>
    </location>
</feature>
<feature type="compositionally biased region" description="Polar residues" evidence="1">
    <location>
        <begin position="531"/>
        <end position="546"/>
    </location>
</feature>
<reference evidence="2" key="1">
    <citation type="submission" date="2021-01" db="UniProtKB">
        <authorList>
            <consortium name="EnsemblMetazoa"/>
        </authorList>
    </citation>
    <scope>IDENTIFICATION</scope>
</reference>
<feature type="compositionally biased region" description="Basic and acidic residues" evidence="1">
    <location>
        <begin position="509"/>
        <end position="530"/>
    </location>
</feature>
<feature type="compositionally biased region" description="Acidic residues" evidence="1">
    <location>
        <begin position="828"/>
        <end position="839"/>
    </location>
</feature>
<feature type="compositionally biased region" description="Low complexity" evidence="1">
    <location>
        <begin position="394"/>
        <end position="412"/>
    </location>
</feature>
<dbReference type="OrthoDB" id="10601260at2759"/>
<evidence type="ECO:0000313" key="3">
    <source>
        <dbReference type="Proteomes" id="UP000594260"/>
    </source>
</evidence>
<feature type="region of interest" description="Disordered" evidence="1">
    <location>
        <begin position="386"/>
        <end position="451"/>
    </location>
</feature>
<dbReference type="KEGG" id="vde:111245148"/>
<keyword evidence="3" id="KW-1185">Reference proteome</keyword>
<evidence type="ECO:0000313" key="2">
    <source>
        <dbReference type="EnsemblMetazoa" id="XP_022648839"/>
    </source>
</evidence>
<dbReference type="Proteomes" id="UP000594260">
    <property type="component" value="Unplaced"/>
</dbReference>
<dbReference type="GeneID" id="111245148"/>